<dbReference type="GO" id="GO:0006357">
    <property type="term" value="P:regulation of transcription by RNA polymerase II"/>
    <property type="evidence" value="ECO:0007669"/>
    <property type="project" value="TreeGrafter"/>
</dbReference>
<gene>
    <name evidence="13" type="ORF">TRUGW13939_05278</name>
</gene>
<evidence type="ECO:0000313" key="14">
    <source>
        <dbReference type="Proteomes" id="UP000509510"/>
    </source>
</evidence>
<evidence type="ECO:0000256" key="3">
    <source>
        <dbReference type="ARBA" id="ARBA00011837"/>
    </source>
</evidence>
<evidence type="ECO:0000256" key="12">
    <source>
        <dbReference type="SAM" id="MobiDB-lite"/>
    </source>
</evidence>
<keyword evidence="8 10" id="KW-0539">Nucleus</keyword>
<proteinExistence type="inferred from homology"/>
<dbReference type="Proteomes" id="UP000509510">
    <property type="component" value="Chromosome III"/>
</dbReference>
<name>A0A7H8QW10_TALRU</name>
<dbReference type="InterPro" id="IPR021384">
    <property type="entry name" value="Mediator_Med21"/>
</dbReference>
<dbReference type="SUPFAM" id="SSF140718">
    <property type="entry name" value="Mediator hinge subcomplex-like"/>
    <property type="match status" value="1"/>
</dbReference>
<evidence type="ECO:0000256" key="7">
    <source>
        <dbReference type="ARBA" id="ARBA00023163"/>
    </source>
</evidence>
<protein>
    <recommendedName>
        <fullName evidence="4 10">Mediator of RNA polymerase II transcription subunit 21</fullName>
    </recommendedName>
</protein>
<keyword evidence="7 10" id="KW-0804">Transcription</keyword>
<keyword evidence="6 10" id="KW-0010">Activator</keyword>
<dbReference type="EMBL" id="CP055900">
    <property type="protein sequence ID" value="QKX58157.1"/>
    <property type="molecule type" value="Genomic_DNA"/>
</dbReference>
<feature type="compositionally biased region" description="Polar residues" evidence="12">
    <location>
        <begin position="38"/>
        <end position="48"/>
    </location>
</feature>
<comment type="subunit">
    <text evidence="3 10">Component of the Mediator complex.</text>
</comment>
<comment type="subcellular location">
    <subcellularLocation>
        <location evidence="1 10">Nucleus</location>
    </subcellularLocation>
</comment>
<reference evidence="14" key="1">
    <citation type="submission" date="2020-06" db="EMBL/GenBank/DDBJ databases">
        <title>A chromosome-scale genome assembly of Talaromyces rugulosus W13939.</title>
        <authorList>
            <person name="Wang B."/>
            <person name="Guo L."/>
            <person name="Ye K."/>
            <person name="Wang L."/>
        </authorList>
    </citation>
    <scope>NUCLEOTIDE SEQUENCE [LARGE SCALE GENOMIC DNA]</scope>
    <source>
        <strain evidence="14">W13939</strain>
    </source>
</reference>
<dbReference type="GO" id="GO:0016592">
    <property type="term" value="C:mediator complex"/>
    <property type="evidence" value="ECO:0007669"/>
    <property type="project" value="UniProtKB-UniRule"/>
</dbReference>
<evidence type="ECO:0000256" key="2">
    <source>
        <dbReference type="ARBA" id="ARBA00005770"/>
    </source>
</evidence>
<feature type="compositionally biased region" description="Low complexity" evidence="12">
    <location>
        <begin position="59"/>
        <end position="82"/>
    </location>
</feature>
<organism evidence="13 14">
    <name type="scientific">Talaromyces rugulosus</name>
    <name type="common">Penicillium rugulosum</name>
    <dbReference type="NCBI Taxonomy" id="121627"/>
    <lineage>
        <taxon>Eukaryota</taxon>
        <taxon>Fungi</taxon>
        <taxon>Dikarya</taxon>
        <taxon>Ascomycota</taxon>
        <taxon>Pezizomycotina</taxon>
        <taxon>Eurotiomycetes</taxon>
        <taxon>Eurotiomycetidae</taxon>
        <taxon>Eurotiales</taxon>
        <taxon>Trichocomaceae</taxon>
        <taxon>Talaromyces</taxon>
        <taxon>Talaromyces sect. Islandici</taxon>
    </lineage>
</organism>
<evidence type="ECO:0000256" key="9">
    <source>
        <dbReference type="ARBA" id="ARBA00025687"/>
    </source>
</evidence>
<dbReference type="RefSeq" id="XP_035344335.1">
    <property type="nucleotide sequence ID" value="XM_035488442.1"/>
</dbReference>
<feature type="coiled-coil region" evidence="11">
    <location>
        <begin position="155"/>
        <end position="182"/>
    </location>
</feature>
<keyword evidence="14" id="KW-1185">Reference proteome</keyword>
<evidence type="ECO:0000256" key="6">
    <source>
        <dbReference type="ARBA" id="ARBA00023159"/>
    </source>
</evidence>
<dbReference type="PANTHER" id="PTHR13381:SF0">
    <property type="entry name" value="MEDIATOR OF RNA POLYMERASE II TRANSCRIPTION SUBUNIT 21"/>
    <property type="match status" value="1"/>
</dbReference>
<evidence type="ECO:0000256" key="1">
    <source>
        <dbReference type="ARBA" id="ARBA00004123"/>
    </source>
</evidence>
<dbReference type="AlphaFoldDB" id="A0A7H8QW10"/>
<evidence type="ECO:0000256" key="8">
    <source>
        <dbReference type="ARBA" id="ARBA00023242"/>
    </source>
</evidence>
<dbReference type="Pfam" id="PF11221">
    <property type="entry name" value="Med21"/>
    <property type="match status" value="1"/>
</dbReference>
<keyword evidence="5 10" id="KW-0805">Transcription regulation</keyword>
<accession>A0A7H8QW10</accession>
<evidence type="ECO:0000256" key="5">
    <source>
        <dbReference type="ARBA" id="ARBA00023015"/>
    </source>
</evidence>
<dbReference type="OrthoDB" id="526653at2759"/>
<evidence type="ECO:0000256" key="4">
    <source>
        <dbReference type="ARBA" id="ARBA00019691"/>
    </source>
</evidence>
<dbReference type="GO" id="GO:0003712">
    <property type="term" value="F:transcription coregulator activity"/>
    <property type="evidence" value="ECO:0007669"/>
    <property type="project" value="TreeGrafter"/>
</dbReference>
<dbReference type="KEGG" id="trg:TRUGW13939_05278"/>
<evidence type="ECO:0000313" key="13">
    <source>
        <dbReference type="EMBL" id="QKX58157.1"/>
    </source>
</evidence>
<dbReference type="PANTHER" id="PTHR13381">
    <property type="entry name" value="RNA POLYMERASE II HOLOENZYME COMPONENT SRB7"/>
    <property type="match status" value="1"/>
</dbReference>
<sequence>MADILTQLQTCLDQLATQFYATLCYLTTYHDHLPASSPPQSAGLTDTMPSLAKIPRNQPTAAPMPAGAAAKQTTAEQQQGQGSPSLGAGESSTLPPGAGSTAVLMPGQGDPDQPPLPDPPALFAYRQKELARDLIIKEQQIEYLISRLPGIGSSEAEQEARIRELEGELRHVHVERERKAQELKKLGKKLEAVLGTVERGIFADRKSEE</sequence>
<dbReference type="Gene3D" id="6.10.280.10">
    <property type="entry name" value="Mediator complex, subunit Med21"/>
    <property type="match status" value="1"/>
</dbReference>
<evidence type="ECO:0000256" key="11">
    <source>
        <dbReference type="SAM" id="Coils"/>
    </source>
</evidence>
<keyword evidence="11" id="KW-0175">Coiled coil</keyword>
<dbReference type="InterPro" id="IPR037212">
    <property type="entry name" value="Med7/Med21-like"/>
</dbReference>
<comment type="similarity">
    <text evidence="2 10">Belongs to the Mediator complex subunit 21 family.</text>
</comment>
<comment type="function">
    <text evidence="9 10">Component of the Mediator complex, a coactivator involved in the regulated transcription of nearly all RNA polymerase II-dependent genes. Mediator functions as a bridge to convey information from gene-specific regulatory proteins to the basal RNA polymerase II transcription machinery. Mediator is recruited to promoters by direct interactions with regulatory proteins and serves as a scaffold for the assembly of a functional preinitiation complex with RNA polymerase II and the general transcription factors.</text>
</comment>
<evidence type="ECO:0000256" key="10">
    <source>
        <dbReference type="RuleBase" id="RU366036"/>
    </source>
</evidence>
<dbReference type="GeneID" id="55992776"/>
<feature type="region of interest" description="Disordered" evidence="12">
    <location>
        <begin position="37"/>
        <end position="121"/>
    </location>
</feature>